<evidence type="ECO:0000259" key="1">
    <source>
        <dbReference type="Pfam" id="PF07552"/>
    </source>
</evidence>
<protein>
    <recommendedName>
        <fullName evidence="1">Spore coat protein X/V domain-containing protein</fullName>
    </recommendedName>
</protein>
<proteinExistence type="predicted"/>
<dbReference type="GO" id="GO:0031160">
    <property type="term" value="C:spore wall"/>
    <property type="evidence" value="ECO:0007669"/>
    <property type="project" value="InterPro"/>
</dbReference>
<gene>
    <name evidence="2" type="ORF">GKZ89_07260</name>
</gene>
<keyword evidence="3" id="KW-1185">Reference proteome</keyword>
<name>A0A7X2S3V1_9BACI</name>
<feature type="domain" description="Spore coat protein X/V" evidence="1">
    <location>
        <begin position="71"/>
        <end position="128"/>
    </location>
</feature>
<evidence type="ECO:0000313" key="2">
    <source>
        <dbReference type="EMBL" id="MTH53208.1"/>
    </source>
</evidence>
<dbReference type="OrthoDB" id="2897550at2"/>
<organism evidence="2 3">
    <name type="scientific">Metabacillus mangrovi</name>
    <dbReference type="NCBI Taxonomy" id="1491830"/>
    <lineage>
        <taxon>Bacteria</taxon>
        <taxon>Bacillati</taxon>
        <taxon>Bacillota</taxon>
        <taxon>Bacilli</taxon>
        <taxon>Bacillales</taxon>
        <taxon>Bacillaceae</taxon>
        <taxon>Metabacillus</taxon>
    </lineage>
</organism>
<feature type="domain" description="Spore coat protein X/V" evidence="1">
    <location>
        <begin position="7"/>
        <end position="64"/>
    </location>
</feature>
<dbReference type="AlphaFoldDB" id="A0A7X2S3V1"/>
<dbReference type="InterPro" id="IPR011428">
    <property type="entry name" value="Spore_coat_X/V"/>
</dbReference>
<dbReference type="EMBL" id="WMIB01000005">
    <property type="protein sequence ID" value="MTH53208.1"/>
    <property type="molecule type" value="Genomic_DNA"/>
</dbReference>
<dbReference type="Proteomes" id="UP000434639">
    <property type="component" value="Unassembled WGS sequence"/>
</dbReference>
<evidence type="ECO:0000313" key="3">
    <source>
        <dbReference type="Proteomes" id="UP000434639"/>
    </source>
</evidence>
<sequence>MDRPIMEEAAQEAGQDLVLFQVSDEGIFIKDSEDVTVETTDTQLALSIQAAIQVAIALVINLTIADSTRAEQVTQQILTSAVTQQRKKQRIIIIGSENVTVKATDTDVAISLQLLIQILLALLLQIDIL</sequence>
<comment type="caution">
    <text evidence="2">The sequence shown here is derived from an EMBL/GenBank/DDBJ whole genome shotgun (WGS) entry which is preliminary data.</text>
</comment>
<accession>A0A7X2S3V1</accession>
<dbReference type="Pfam" id="PF07552">
    <property type="entry name" value="Coat_X"/>
    <property type="match status" value="2"/>
</dbReference>
<dbReference type="GO" id="GO:0030435">
    <property type="term" value="P:sporulation resulting in formation of a cellular spore"/>
    <property type="evidence" value="ECO:0007669"/>
    <property type="project" value="InterPro"/>
</dbReference>
<reference evidence="2 3" key="1">
    <citation type="journal article" date="2017" name="Int. J. Syst. Evol. Microbiol.">
        <title>Bacillus mangrovi sp. nov., isolated from a sediment sample from a mangrove forest.</title>
        <authorList>
            <person name="Gupta V."/>
            <person name="Singh P.K."/>
            <person name="Korpole S."/>
            <person name="Tanuku N.R.S."/>
            <person name="Pinnaka A.K."/>
        </authorList>
    </citation>
    <scope>NUCLEOTIDE SEQUENCE [LARGE SCALE GENOMIC DNA]</scope>
    <source>
        <strain evidence="2 3">KCTC 33872</strain>
    </source>
</reference>
<dbReference type="RefSeq" id="WP_155111903.1">
    <property type="nucleotide sequence ID" value="NZ_WMIB01000005.1"/>
</dbReference>